<dbReference type="AlphaFoldDB" id="A0A0F9SAJ2"/>
<evidence type="ECO:0000313" key="2">
    <source>
        <dbReference type="EMBL" id="KKN65915.1"/>
    </source>
</evidence>
<feature type="region of interest" description="Disordered" evidence="1">
    <location>
        <begin position="42"/>
        <end position="109"/>
    </location>
</feature>
<protein>
    <submittedName>
        <fullName evidence="2">Uncharacterized protein</fullName>
    </submittedName>
</protein>
<evidence type="ECO:0000256" key="1">
    <source>
        <dbReference type="SAM" id="MobiDB-lite"/>
    </source>
</evidence>
<gene>
    <name evidence="2" type="ORF">LCGC14_0476180</name>
</gene>
<reference evidence="2" key="1">
    <citation type="journal article" date="2015" name="Nature">
        <title>Complex archaea that bridge the gap between prokaryotes and eukaryotes.</title>
        <authorList>
            <person name="Spang A."/>
            <person name="Saw J.H."/>
            <person name="Jorgensen S.L."/>
            <person name="Zaremba-Niedzwiedzka K."/>
            <person name="Martijn J."/>
            <person name="Lind A.E."/>
            <person name="van Eijk R."/>
            <person name="Schleper C."/>
            <person name="Guy L."/>
            <person name="Ettema T.J."/>
        </authorList>
    </citation>
    <scope>NUCLEOTIDE SEQUENCE</scope>
</reference>
<feature type="compositionally biased region" description="Polar residues" evidence="1">
    <location>
        <begin position="99"/>
        <end position="109"/>
    </location>
</feature>
<accession>A0A0F9SAJ2</accession>
<comment type="caution">
    <text evidence="2">The sequence shown here is derived from an EMBL/GenBank/DDBJ whole genome shotgun (WGS) entry which is preliminary data.</text>
</comment>
<sequence length="228" mass="25923">MKDQKGCGKDVYMDDDGIEEEGIWWKCGEQFNTNVIALCPKCKDQDHSPQSDKSVALKQTKDKPESLASKRKINSGTHSPLAEEAGDISEDTPEEPRSSDGNPLTVSGAHSQYGDEKVLKNSSNLKTANPIGTFNLNETKFFDEIRDTIRMSLRTKEFEDFIKTLATIQHEEWKKEFIKKLKEDIHMYTDDEANDILLDVEGVIDKLAGKELLSEQYWQEETNSQEKT</sequence>
<dbReference type="EMBL" id="LAZR01000513">
    <property type="protein sequence ID" value="KKN65915.1"/>
    <property type="molecule type" value="Genomic_DNA"/>
</dbReference>
<organism evidence="2">
    <name type="scientific">marine sediment metagenome</name>
    <dbReference type="NCBI Taxonomy" id="412755"/>
    <lineage>
        <taxon>unclassified sequences</taxon>
        <taxon>metagenomes</taxon>
        <taxon>ecological metagenomes</taxon>
    </lineage>
</organism>
<proteinExistence type="predicted"/>
<name>A0A0F9SAJ2_9ZZZZ</name>
<feature type="compositionally biased region" description="Acidic residues" evidence="1">
    <location>
        <begin position="84"/>
        <end position="93"/>
    </location>
</feature>